<protein>
    <submittedName>
        <fullName evidence="4">Transposase</fullName>
    </submittedName>
</protein>
<proteinExistence type="predicted"/>
<reference evidence="4 5" key="1">
    <citation type="submission" date="2016-10" db="EMBL/GenBank/DDBJ databases">
        <authorList>
            <person name="de Groot N.N."/>
        </authorList>
    </citation>
    <scope>NUCLEOTIDE SEQUENCE [LARGE SCALE GENOMIC DNA]</scope>
    <source>
        <strain evidence="4">1</strain>
    </source>
</reference>
<dbReference type="NCBIfam" id="NF033517">
    <property type="entry name" value="transpos_IS66"/>
    <property type="match status" value="1"/>
</dbReference>
<dbReference type="RefSeq" id="WP_090283521.1">
    <property type="nucleotide sequence ID" value="NZ_FMWO01000016.1"/>
</dbReference>
<dbReference type="InterPro" id="IPR004291">
    <property type="entry name" value="Transposase_IS66_central"/>
</dbReference>
<keyword evidence="5" id="KW-1185">Reference proteome</keyword>
<organism evidence="4 5">
    <name type="scientific">Nitrosomonas mobilis</name>
    <dbReference type="NCBI Taxonomy" id="51642"/>
    <lineage>
        <taxon>Bacteria</taxon>
        <taxon>Pseudomonadati</taxon>
        <taxon>Pseudomonadota</taxon>
        <taxon>Betaproteobacteria</taxon>
        <taxon>Nitrosomonadales</taxon>
        <taxon>Nitrosomonadaceae</taxon>
        <taxon>Nitrosomonas</taxon>
    </lineage>
</organism>
<dbReference type="Pfam" id="PF03050">
    <property type="entry name" value="DDE_Tnp_IS66"/>
    <property type="match status" value="1"/>
</dbReference>
<evidence type="ECO:0000313" key="5">
    <source>
        <dbReference type="Proteomes" id="UP000198729"/>
    </source>
</evidence>
<dbReference type="PANTHER" id="PTHR33678:SF1">
    <property type="entry name" value="BLL1576 PROTEIN"/>
    <property type="match status" value="1"/>
</dbReference>
<dbReference type="InterPro" id="IPR052344">
    <property type="entry name" value="Transposase-related"/>
</dbReference>
<evidence type="ECO:0000259" key="2">
    <source>
        <dbReference type="Pfam" id="PF03050"/>
    </source>
</evidence>
<sequence length="473" mass="53063">MRELELPDLTTLTSDQKDDLIRLLFEQVRILTARVSELEARLSKDSHNSSKPPSSDGLKKTRSLRRPSGAKPGGQVGHKGTTLKRVQEPDEVIEHGLPERCDGCGEALPPSCAQIAERRQVFDIPVVRYEATEHRTLRLQCGCGKLHESRFPAGVSEAVQHGPNIRALAVHLTQGQLLPLARSAQLIDDLYGLEVSPATLLAWIEEASQVLRPAVESIAQALIEAPVVHADESGLRVASCLHWLHTAASETHTWYGVHARREMEAIEAHGILPRRMATLVHDCWKPYWKLECVHALCNAHLLRELVFLHERTGQTWPQRMIDMLISARDTCAAARPVTAALTQGQTQQIFVRYHAILDEGSAINPEAKREGARRGRIKQTPAINLLRRMREHADEVLRFLTDLRVPFTNNLGERAIRMPKVKQKISGCFRTLNGAENFCIIRSYLDTMHKQGHNTFELLRHAFMGNPLQPASC</sequence>
<gene>
    <name evidence="4" type="ORF">NSMM_1120003</name>
</gene>
<feature type="region of interest" description="Disordered" evidence="1">
    <location>
        <begin position="40"/>
        <end position="90"/>
    </location>
</feature>
<dbReference type="Pfam" id="PF20042">
    <property type="entry name" value="DUF6444"/>
    <property type="match status" value="1"/>
</dbReference>
<evidence type="ECO:0000259" key="3">
    <source>
        <dbReference type="Pfam" id="PF20042"/>
    </source>
</evidence>
<dbReference type="EMBL" id="FMWO01000016">
    <property type="protein sequence ID" value="SCZ84211.1"/>
    <property type="molecule type" value="Genomic_DNA"/>
</dbReference>
<evidence type="ECO:0000313" key="4">
    <source>
        <dbReference type="EMBL" id="SCZ84211.1"/>
    </source>
</evidence>
<dbReference type="PANTHER" id="PTHR33678">
    <property type="entry name" value="BLL1576 PROTEIN"/>
    <property type="match status" value="1"/>
</dbReference>
<feature type="domain" description="Transposase IS66 central" evidence="2">
    <location>
        <begin position="160"/>
        <end position="436"/>
    </location>
</feature>
<feature type="domain" description="DUF6444" evidence="3">
    <location>
        <begin position="6"/>
        <end position="82"/>
    </location>
</feature>
<accession>A0A1G5SCD8</accession>
<dbReference type="AlphaFoldDB" id="A0A1G5SCD8"/>
<name>A0A1G5SCD8_9PROT</name>
<dbReference type="STRING" id="51642.NSMM_1120003"/>
<evidence type="ECO:0000256" key="1">
    <source>
        <dbReference type="SAM" id="MobiDB-lite"/>
    </source>
</evidence>
<dbReference type="InterPro" id="IPR045618">
    <property type="entry name" value="DUF6444"/>
</dbReference>
<dbReference type="Proteomes" id="UP000198729">
    <property type="component" value="Unassembled WGS sequence"/>
</dbReference>